<name>A0A6J8E2L8_MYTCO</name>
<organism evidence="1 2">
    <name type="scientific">Mytilus coruscus</name>
    <name type="common">Sea mussel</name>
    <dbReference type="NCBI Taxonomy" id="42192"/>
    <lineage>
        <taxon>Eukaryota</taxon>
        <taxon>Metazoa</taxon>
        <taxon>Spiralia</taxon>
        <taxon>Lophotrochozoa</taxon>
        <taxon>Mollusca</taxon>
        <taxon>Bivalvia</taxon>
        <taxon>Autobranchia</taxon>
        <taxon>Pteriomorphia</taxon>
        <taxon>Mytilida</taxon>
        <taxon>Mytiloidea</taxon>
        <taxon>Mytilidae</taxon>
        <taxon>Mytilinae</taxon>
        <taxon>Mytilus</taxon>
    </lineage>
</organism>
<dbReference type="EMBL" id="CACVKT020008242">
    <property type="protein sequence ID" value="CAC5413822.1"/>
    <property type="molecule type" value="Genomic_DNA"/>
</dbReference>
<reference evidence="1 2" key="1">
    <citation type="submission" date="2020-06" db="EMBL/GenBank/DDBJ databases">
        <authorList>
            <person name="Li R."/>
            <person name="Bekaert M."/>
        </authorList>
    </citation>
    <scope>NUCLEOTIDE SEQUENCE [LARGE SCALE GENOMIC DNA]</scope>
    <source>
        <strain evidence="2">wild</strain>
    </source>
</reference>
<accession>A0A6J8E2L8</accession>
<gene>
    <name evidence="1" type="ORF">MCOR_46681</name>
</gene>
<protein>
    <submittedName>
        <fullName evidence="1">DNAJC7</fullName>
    </submittedName>
</protein>
<dbReference type="AlphaFoldDB" id="A0A6J8E2L8"/>
<evidence type="ECO:0000313" key="2">
    <source>
        <dbReference type="Proteomes" id="UP000507470"/>
    </source>
</evidence>
<dbReference type="OrthoDB" id="1902038at2759"/>
<dbReference type="Proteomes" id="UP000507470">
    <property type="component" value="Unassembled WGS sequence"/>
</dbReference>
<proteinExistence type="predicted"/>
<keyword evidence="2" id="KW-1185">Reference proteome</keyword>
<evidence type="ECO:0000313" key="1">
    <source>
        <dbReference type="EMBL" id="CAC5413822.1"/>
    </source>
</evidence>
<sequence>MHVNNLCTLLTKFFPDCRNGLTEKKKSKRKDTDIEILEVDKSQDEDAIICKYLIALDEAREGNFWTLKENKQPYRYMCESYRKSRKFDVNPMSTRDNKYGAYVTFAFQQSSLLKICVIRKQLRHSGHDPQNDEERRMNRIDPLVVALIEELSAQGKNTYEIIKCIQKRND</sequence>